<proteinExistence type="predicted"/>
<dbReference type="AlphaFoldDB" id="A0AAU7DQ89"/>
<gene>
    <name evidence="1" type="ORF">P8935_09050</name>
</gene>
<evidence type="ECO:0000313" key="1">
    <source>
        <dbReference type="EMBL" id="XBH19452.1"/>
    </source>
</evidence>
<dbReference type="RefSeq" id="WP_348264669.1">
    <property type="nucleotide sequence ID" value="NZ_CP121196.1"/>
</dbReference>
<protein>
    <recommendedName>
        <fullName evidence="2">Replication protein</fullName>
    </recommendedName>
</protein>
<evidence type="ECO:0008006" key="2">
    <source>
        <dbReference type="Google" id="ProtNLM"/>
    </source>
</evidence>
<dbReference type="EMBL" id="CP121196">
    <property type="protein sequence ID" value="XBH19452.1"/>
    <property type="molecule type" value="Genomic_DNA"/>
</dbReference>
<name>A0AAU7DQ89_9BACT</name>
<reference evidence="1" key="1">
    <citation type="submission" date="2023-03" db="EMBL/GenBank/DDBJ databases">
        <title>Edaphobacter sp.</title>
        <authorList>
            <person name="Huber K.J."/>
            <person name="Papendorf J."/>
            <person name="Pilke C."/>
            <person name="Bunk B."/>
            <person name="Sproeer C."/>
            <person name="Pester M."/>
        </authorList>
    </citation>
    <scope>NUCLEOTIDE SEQUENCE</scope>
    <source>
        <strain evidence="1">DSM 110680</strain>
    </source>
</reference>
<sequence>MNAHQITRYRKGIAQVLSGIAFTHSCTLNLRTSHQTIERADQVARQFYWNLTKEAFTKKAIKTGRRQLSFAAVIEGREGINLHLHLAVGHFNKNHDNDLILSHFKNAAKKTAGVWHRPLTKDEQRLYRMLGTQSEEERNLELLHIDTFVVKPIHNQGGWIEYILLENNFDRTYDQPIFDTRDADRILVDQFRAGN</sequence>
<accession>A0AAU7DQ89</accession>
<organism evidence="1">
    <name type="scientific">Telmatobacter sp. DSM 110680</name>
    <dbReference type="NCBI Taxonomy" id="3036704"/>
    <lineage>
        <taxon>Bacteria</taxon>
        <taxon>Pseudomonadati</taxon>
        <taxon>Acidobacteriota</taxon>
        <taxon>Terriglobia</taxon>
        <taxon>Terriglobales</taxon>
        <taxon>Acidobacteriaceae</taxon>
        <taxon>Telmatobacter</taxon>
    </lineage>
</organism>